<dbReference type="EMBL" id="CABVIF010000007">
    <property type="protein sequence ID" value="VVP15536.1"/>
    <property type="molecule type" value="Genomic_DNA"/>
</dbReference>
<evidence type="ECO:0000313" key="1">
    <source>
        <dbReference type="EMBL" id="VVP15536.1"/>
    </source>
</evidence>
<reference evidence="1 2" key="1">
    <citation type="submission" date="2019-09" db="EMBL/GenBank/DDBJ databases">
        <authorList>
            <person name="Chandra G."/>
            <person name="Truman W A."/>
        </authorList>
    </citation>
    <scope>NUCLEOTIDE SEQUENCE [LARGE SCALE GENOMIC DNA]</scope>
    <source>
        <strain evidence="1">PS854</strain>
    </source>
</reference>
<dbReference type="InterPro" id="IPR036520">
    <property type="entry name" value="UPF0759_sf"/>
</dbReference>
<protein>
    <recommendedName>
        <fullName evidence="3">DUF72 domain-containing protein</fullName>
    </recommendedName>
</protein>
<organism evidence="1 2">
    <name type="scientific">Pseudomonas fluorescens</name>
    <dbReference type="NCBI Taxonomy" id="294"/>
    <lineage>
        <taxon>Bacteria</taxon>
        <taxon>Pseudomonadati</taxon>
        <taxon>Pseudomonadota</taxon>
        <taxon>Gammaproteobacteria</taxon>
        <taxon>Pseudomonadales</taxon>
        <taxon>Pseudomonadaceae</taxon>
        <taxon>Pseudomonas</taxon>
    </lineage>
</organism>
<name>A0A5E7LQ73_PSEFL</name>
<accession>A0A5E7LQ73</accession>
<dbReference type="Proteomes" id="UP000327111">
    <property type="component" value="Unassembled WGS sequence"/>
</dbReference>
<dbReference type="Gene3D" id="3.20.20.410">
    <property type="entry name" value="Protein of unknown function UPF0759"/>
    <property type="match status" value="1"/>
</dbReference>
<dbReference type="SUPFAM" id="SSF117396">
    <property type="entry name" value="TM1631-like"/>
    <property type="match status" value="1"/>
</dbReference>
<evidence type="ECO:0000313" key="2">
    <source>
        <dbReference type="Proteomes" id="UP000327111"/>
    </source>
</evidence>
<proteinExistence type="predicted"/>
<dbReference type="AlphaFoldDB" id="A0A5E7LQ73"/>
<gene>
    <name evidence="1" type="ORF">PS854_03524</name>
</gene>
<sequence>MAAIHIGISGWRYTPWRGDFYSMGLPQKRDLLTAPGEPAAEGVLP</sequence>
<evidence type="ECO:0008006" key="3">
    <source>
        <dbReference type="Google" id="ProtNLM"/>
    </source>
</evidence>